<proteinExistence type="predicted"/>
<dbReference type="EMBL" id="BOMS01000173">
    <property type="protein sequence ID" value="GIE73435.1"/>
    <property type="molecule type" value="Genomic_DNA"/>
</dbReference>
<gene>
    <name evidence="1" type="ORF">Apa02nite_095430</name>
</gene>
<protein>
    <recommendedName>
        <fullName evidence="3">Glycosyltransferase involved in cell wall biosynthesis</fullName>
    </recommendedName>
</protein>
<dbReference type="SUPFAM" id="SSF53756">
    <property type="entry name" value="UDP-Glycosyltransferase/glycogen phosphorylase"/>
    <property type="match status" value="1"/>
</dbReference>
<evidence type="ECO:0000313" key="1">
    <source>
        <dbReference type="EMBL" id="GIE73435.1"/>
    </source>
</evidence>
<sequence>MTGPRRRPDRGRPHAVYLAIGFPPAAKSSAYRMRETANRLYAQGWDVTVLTIRRESWEREFGLDHSLSAGVHPAIRIVEVPLERAELDTEVRHFSRARSLDPAAWATRARHEHLTTFPEPSFGGWAPALTEAVLRLHSSDPADLLVTTCAPYVTLAPTWALWEKHRVPYVVDFRDGWSIDVVNGVEAFPPGSIAGRWESRVLGAALEVWTVNDPIARHYRERHPAIAGRVHVVRNGYDDDSVPTGARTPDPVAGLRFGYLGTITFPVPLLAAVLAGWRTARAADPLLGNATFELRGHIGAGAAREDNAYAEMLRAAAGDGVRFGGPVPKAGVAAVYGGWDALVFIVTGGRYMTSGKVYEAYASGLPVVSAHEVEHDASDVLAGSPLWTGAVGADADRLATSFRTAARLAVTATPEQRAATRAGATRFARAAQLDPAIRRVTGAVT</sequence>
<evidence type="ECO:0008006" key="3">
    <source>
        <dbReference type="Google" id="ProtNLM"/>
    </source>
</evidence>
<dbReference type="Gene3D" id="3.40.50.2000">
    <property type="entry name" value="Glycogen Phosphorylase B"/>
    <property type="match status" value="2"/>
</dbReference>
<keyword evidence="2" id="KW-1185">Reference proteome</keyword>
<organism evidence="1 2">
    <name type="scientific">Actinoplanes palleronii</name>
    <dbReference type="NCBI Taxonomy" id="113570"/>
    <lineage>
        <taxon>Bacteria</taxon>
        <taxon>Bacillati</taxon>
        <taxon>Actinomycetota</taxon>
        <taxon>Actinomycetes</taxon>
        <taxon>Micromonosporales</taxon>
        <taxon>Micromonosporaceae</taxon>
        <taxon>Actinoplanes</taxon>
    </lineage>
</organism>
<accession>A0ABQ4BTC2</accession>
<evidence type="ECO:0000313" key="2">
    <source>
        <dbReference type="Proteomes" id="UP000624709"/>
    </source>
</evidence>
<comment type="caution">
    <text evidence="1">The sequence shown here is derived from an EMBL/GenBank/DDBJ whole genome shotgun (WGS) entry which is preliminary data.</text>
</comment>
<reference evidence="1 2" key="1">
    <citation type="submission" date="2021-01" db="EMBL/GenBank/DDBJ databases">
        <title>Whole genome shotgun sequence of Actinoplanes palleronii NBRC 14916.</title>
        <authorList>
            <person name="Komaki H."/>
            <person name="Tamura T."/>
        </authorList>
    </citation>
    <scope>NUCLEOTIDE SEQUENCE [LARGE SCALE GENOMIC DNA]</scope>
    <source>
        <strain evidence="1 2">NBRC 14916</strain>
    </source>
</reference>
<dbReference type="Proteomes" id="UP000624709">
    <property type="component" value="Unassembled WGS sequence"/>
</dbReference>
<name>A0ABQ4BTC2_9ACTN</name>